<evidence type="ECO:0000256" key="3">
    <source>
        <dbReference type="SAM" id="MobiDB-lite"/>
    </source>
</evidence>
<dbReference type="GO" id="GO:0009409">
    <property type="term" value="P:response to cold"/>
    <property type="evidence" value="ECO:0007669"/>
    <property type="project" value="TreeGrafter"/>
</dbReference>
<feature type="transmembrane region" description="Helical" evidence="4">
    <location>
        <begin position="151"/>
        <end position="172"/>
    </location>
</feature>
<dbReference type="GO" id="GO:0009414">
    <property type="term" value="P:response to water deprivation"/>
    <property type="evidence" value="ECO:0007669"/>
    <property type="project" value="TreeGrafter"/>
</dbReference>
<dbReference type="GO" id="GO:0005737">
    <property type="term" value="C:cytoplasm"/>
    <property type="evidence" value="ECO:0007669"/>
    <property type="project" value="TreeGrafter"/>
</dbReference>
<dbReference type="PROSITE" id="PS51897">
    <property type="entry name" value="ANNEXIN_2"/>
    <property type="match status" value="2"/>
</dbReference>
<dbReference type="InterPro" id="IPR018502">
    <property type="entry name" value="Annexin_repeat"/>
</dbReference>
<dbReference type="AlphaFoldDB" id="A0A7J6WF76"/>
<feature type="region of interest" description="Disordered" evidence="3">
    <location>
        <begin position="1"/>
        <end position="20"/>
    </location>
</feature>
<keyword evidence="1" id="KW-0677">Repeat</keyword>
<dbReference type="GO" id="GO:0005509">
    <property type="term" value="F:calcium ion binding"/>
    <property type="evidence" value="ECO:0007669"/>
    <property type="project" value="InterPro"/>
</dbReference>
<evidence type="ECO:0000256" key="1">
    <source>
        <dbReference type="ARBA" id="ARBA00022737"/>
    </source>
</evidence>
<evidence type="ECO:0000256" key="4">
    <source>
        <dbReference type="SAM" id="Phobius"/>
    </source>
</evidence>
<evidence type="ECO:0000313" key="6">
    <source>
        <dbReference type="Proteomes" id="UP000554482"/>
    </source>
</evidence>
<organism evidence="5 6">
    <name type="scientific">Thalictrum thalictroides</name>
    <name type="common">Rue-anemone</name>
    <name type="synonym">Anemone thalictroides</name>
    <dbReference type="NCBI Taxonomy" id="46969"/>
    <lineage>
        <taxon>Eukaryota</taxon>
        <taxon>Viridiplantae</taxon>
        <taxon>Streptophyta</taxon>
        <taxon>Embryophyta</taxon>
        <taxon>Tracheophyta</taxon>
        <taxon>Spermatophyta</taxon>
        <taxon>Magnoliopsida</taxon>
        <taxon>Ranunculales</taxon>
        <taxon>Ranunculaceae</taxon>
        <taxon>Thalictroideae</taxon>
        <taxon>Thalictrum</taxon>
    </lineage>
</organism>
<accession>A0A7J6WF76</accession>
<dbReference type="GO" id="GO:0009651">
    <property type="term" value="P:response to salt stress"/>
    <property type="evidence" value="ECO:0007669"/>
    <property type="project" value="TreeGrafter"/>
</dbReference>
<dbReference type="GO" id="GO:0005544">
    <property type="term" value="F:calcium-dependent phospholipid binding"/>
    <property type="evidence" value="ECO:0007669"/>
    <property type="project" value="InterPro"/>
</dbReference>
<dbReference type="GO" id="GO:0001786">
    <property type="term" value="F:phosphatidylserine binding"/>
    <property type="evidence" value="ECO:0007669"/>
    <property type="project" value="TreeGrafter"/>
</dbReference>
<dbReference type="GO" id="GO:0005886">
    <property type="term" value="C:plasma membrane"/>
    <property type="evidence" value="ECO:0007669"/>
    <property type="project" value="TreeGrafter"/>
</dbReference>
<dbReference type="EMBL" id="JABWDY010017207">
    <property type="protein sequence ID" value="KAF5195537.1"/>
    <property type="molecule type" value="Genomic_DNA"/>
</dbReference>
<evidence type="ECO:0000256" key="2">
    <source>
        <dbReference type="ARBA" id="ARBA00023216"/>
    </source>
</evidence>
<keyword evidence="4" id="KW-0472">Membrane</keyword>
<comment type="caution">
    <text evidence="5">The sequence shown here is derived from an EMBL/GenBank/DDBJ whole genome shotgun (WGS) entry which is preliminary data.</text>
</comment>
<dbReference type="PANTHER" id="PTHR10502:SF193">
    <property type="entry name" value="ANNEXIN D8"/>
    <property type="match status" value="1"/>
</dbReference>
<sequence length="188" mass="21375">MKRVKHSSDELNPPCIRKKPAGFGTHEKALISVIGHRNTAQRQLIKQAYQELYNEDLTKRLESELTGDFEKVVYWWMHDPIDRDAILAHAVLKNLSQNYKVIIEITCAQSLNELFAVKRAYQNLYKYSLEEDVASYSSGGSGDLRKASSSILMFIFIRLLCLLVISVLMATGDQYFCTSDSCCSSKHT</sequence>
<dbReference type="Proteomes" id="UP000554482">
    <property type="component" value="Unassembled WGS sequence"/>
</dbReference>
<dbReference type="PANTHER" id="PTHR10502">
    <property type="entry name" value="ANNEXIN"/>
    <property type="match status" value="1"/>
</dbReference>
<keyword evidence="2" id="KW-0041">Annexin</keyword>
<reference evidence="5 6" key="1">
    <citation type="submission" date="2020-06" db="EMBL/GenBank/DDBJ databases">
        <title>Transcriptomic and genomic resources for Thalictrum thalictroides and T. hernandezii: Facilitating candidate gene discovery in an emerging model plant lineage.</title>
        <authorList>
            <person name="Arias T."/>
            <person name="Riano-Pachon D.M."/>
            <person name="Di Stilio V.S."/>
        </authorList>
    </citation>
    <scope>NUCLEOTIDE SEQUENCE [LARGE SCALE GENOMIC DNA]</scope>
    <source>
        <strain evidence="6">cv. WT478/WT964</strain>
        <tissue evidence="5">Leaves</tissue>
    </source>
</reference>
<dbReference type="InterPro" id="IPR001464">
    <property type="entry name" value="Annexin"/>
</dbReference>
<dbReference type="Gene3D" id="1.10.220.10">
    <property type="entry name" value="Annexin"/>
    <property type="match status" value="2"/>
</dbReference>
<dbReference type="OrthoDB" id="37886at2759"/>
<dbReference type="SUPFAM" id="SSF47874">
    <property type="entry name" value="Annexin"/>
    <property type="match status" value="1"/>
</dbReference>
<keyword evidence="4" id="KW-1133">Transmembrane helix</keyword>
<dbReference type="GO" id="GO:0009408">
    <property type="term" value="P:response to heat"/>
    <property type="evidence" value="ECO:0007669"/>
    <property type="project" value="TreeGrafter"/>
</dbReference>
<proteinExistence type="predicted"/>
<dbReference type="PRINTS" id="PR00196">
    <property type="entry name" value="ANNEXIN"/>
</dbReference>
<evidence type="ECO:0000313" key="5">
    <source>
        <dbReference type="EMBL" id="KAF5195537.1"/>
    </source>
</evidence>
<keyword evidence="6" id="KW-1185">Reference proteome</keyword>
<dbReference type="InterPro" id="IPR037104">
    <property type="entry name" value="Annexin_sf"/>
</dbReference>
<protein>
    <submittedName>
        <fullName evidence="5">Annexin</fullName>
    </submittedName>
</protein>
<keyword evidence="4" id="KW-0812">Transmembrane</keyword>
<gene>
    <name evidence="5" type="ORF">FRX31_014876</name>
</gene>
<name>A0A7J6WF76_THATH</name>
<dbReference type="SMART" id="SM00335">
    <property type="entry name" value="ANX"/>
    <property type="match status" value="2"/>
</dbReference>
<dbReference type="Pfam" id="PF00191">
    <property type="entry name" value="Annexin"/>
    <property type="match status" value="2"/>
</dbReference>